<evidence type="ECO:0000313" key="3">
    <source>
        <dbReference type="Proteomes" id="UP000520814"/>
    </source>
</evidence>
<gene>
    <name evidence="2" type="ORF">HNQ39_002339</name>
</gene>
<proteinExistence type="predicted"/>
<evidence type="ECO:0008006" key="4">
    <source>
        <dbReference type="Google" id="ProtNLM"/>
    </source>
</evidence>
<keyword evidence="1" id="KW-1133">Transmembrane helix</keyword>
<dbReference type="AlphaFoldDB" id="A0A7W9SR79"/>
<evidence type="ECO:0000256" key="1">
    <source>
        <dbReference type="SAM" id="Phobius"/>
    </source>
</evidence>
<reference evidence="2 3" key="1">
    <citation type="submission" date="2020-08" db="EMBL/GenBank/DDBJ databases">
        <title>Genomic Encyclopedia of Type Strains, Phase IV (KMG-IV): sequencing the most valuable type-strain genomes for metagenomic binning, comparative biology and taxonomic classification.</title>
        <authorList>
            <person name="Goeker M."/>
        </authorList>
    </citation>
    <scope>NUCLEOTIDE SEQUENCE [LARGE SCALE GENOMIC DNA]</scope>
    <source>
        <strain evidence="2 3">DSM 23562</strain>
    </source>
</reference>
<organism evidence="2 3">
    <name type="scientific">Armatimonas rosea</name>
    <dbReference type="NCBI Taxonomy" id="685828"/>
    <lineage>
        <taxon>Bacteria</taxon>
        <taxon>Bacillati</taxon>
        <taxon>Armatimonadota</taxon>
        <taxon>Armatimonadia</taxon>
        <taxon>Armatimonadales</taxon>
        <taxon>Armatimonadaceae</taxon>
        <taxon>Armatimonas</taxon>
    </lineage>
</organism>
<protein>
    <recommendedName>
        <fullName evidence="4">HEAT repeat domain-containing protein</fullName>
    </recommendedName>
</protein>
<accession>A0A7W9SR79</accession>
<name>A0A7W9SR79_ARMRO</name>
<dbReference type="Proteomes" id="UP000520814">
    <property type="component" value="Unassembled WGS sequence"/>
</dbReference>
<feature type="transmembrane region" description="Helical" evidence="1">
    <location>
        <begin position="69"/>
        <end position="90"/>
    </location>
</feature>
<keyword evidence="1" id="KW-0812">Transmembrane</keyword>
<comment type="caution">
    <text evidence="2">The sequence shown here is derived from an EMBL/GenBank/DDBJ whole genome shotgun (WGS) entry which is preliminary data.</text>
</comment>
<dbReference type="RefSeq" id="WP_184195714.1">
    <property type="nucleotide sequence ID" value="NZ_JACHGW010000002.1"/>
</dbReference>
<keyword evidence="3" id="KW-1185">Reference proteome</keyword>
<keyword evidence="1" id="KW-0472">Membrane</keyword>
<sequence>MQKLRMRDPDQEWLRERLRLQLRSDEKPTLVDDVAPEVALSLLAEELLDQARQDQRTLSRRWSEYRFQLFDWTTTFLLIFCWPAGLYRLYVRKKQPPATLFSVHTPRWRRLAELLAEKAGETRSAASVAELILVLRTLDSERVGEEARLEVALSRRIADLLPFLTPAELSSLPEPCWEFLVYALEQRIEIEAIRRLPWMKAPFTIAVILALGSVKNPNVAPLMQRLAAHDTEGRVREAATDYLATP</sequence>
<evidence type="ECO:0000313" key="2">
    <source>
        <dbReference type="EMBL" id="MBB6050548.1"/>
    </source>
</evidence>
<dbReference type="EMBL" id="JACHGW010000002">
    <property type="protein sequence ID" value="MBB6050548.1"/>
    <property type="molecule type" value="Genomic_DNA"/>
</dbReference>